<dbReference type="InterPro" id="IPR001611">
    <property type="entry name" value="Leu-rich_rpt"/>
</dbReference>
<dbReference type="SMART" id="SM00369">
    <property type="entry name" value="LRR_TYP"/>
    <property type="match status" value="2"/>
</dbReference>
<dbReference type="PROSITE" id="PS51450">
    <property type="entry name" value="LRR"/>
    <property type="match status" value="2"/>
</dbReference>
<dbReference type="InterPro" id="IPR003591">
    <property type="entry name" value="Leu-rich_rpt_typical-subtyp"/>
</dbReference>
<sequence length="258" mass="29925">MNISIVPVEEIKTLKRATILDLSNNVISIINTDFTSLIQLTKIDLSKNKIRSIADEFGNLINLRHLDLYDNQIERLPLSFGRLKKLKYLDLKNNPLNPVFSKVIGTCTDQKDCIEAARKAVSFMVDIEKQVIEDRRKEREQNNNDDEKRHNETTKIVEEVNKPDKRKKTKAKKSSIVNSATEEIETKSDTKNNSVSTSKFIPEEQNANNNYVSKIFRYFILFIISLFICFGLIFILKPELTNTFFNVNEMEILEEFIK</sequence>
<keyword evidence="1" id="KW-0433">Leucine-rich repeat</keyword>
<keyword evidence="4" id="KW-0472">Membrane</keyword>
<keyword evidence="4" id="KW-0812">Transmembrane</keyword>
<dbReference type="Pfam" id="PF13855">
    <property type="entry name" value="LRR_8"/>
    <property type="match status" value="1"/>
</dbReference>
<protein>
    <submittedName>
        <fullName evidence="5">Putative leucine-rich repeat protein</fullName>
    </submittedName>
</protein>
<dbReference type="SUPFAM" id="SSF52058">
    <property type="entry name" value="L domain-like"/>
    <property type="match status" value="1"/>
</dbReference>
<keyword evidence="2" id="KW-0677">Repeat</keyword>
<evidence type="ECO:0000256" key="3">
    <source>
        <dbReference type="SAM" id="MobiDB-lite"/>
    </source>
</evidence>
<name>A0A1Q3FGR9_CULTA</name>
<feature type="transmembrane region" description="Helical" evidence="4">
    <location>
        <begin position="215"/>
        <end position="236"/>
    </location>
</feature>
<dbReference type="InterPro" id="IPR050216">
    <property type="entry name" value="LRR_domain-containing"/>
</dbReference>
<organism evidence="5">
    <name type="scientific">Culex tarsalis</name>
    <name type="common">Encephalitis mosquito</name>
    <dbReference type="NCBI Taxonomy" id="7177"/>
    <lineage>
        <taxon>Eukaryota</taxon>
        <taxon>Metazoa</taxon>
        <taxon>Ecdysozoa</taxon>
        <taxon>Arthropoda</taxon>
        <taxon>Hexapoda</taxon>
        <taxon>Insecta</taxon>
        <taxon>Pterygota</taxon>
        <taxon>Neoptera</taxon>
        <taxon>Endopterygota</taxon>
        <taxon>Diptera</taxon>
        <taxon>Nematocera</taxon>
        <taxon>Culicoidea</taxon>
        <taxon>Culicidae</taxon>
        <taxon>Culicinae</taxon>
        <taxon>Culicini</taxon>
        <taxon>Culex</taxon>
        <taxon>Culex</taxon>
    </lineage>
</organism>
<dbReference type="PANTHER" id="PTHR48051">
    <property type="match status" value="1"/>
</dbReference>
<evidence type="ECO:0000256" key="2">
    <source>
        <dbReference type="ARBA" id="ARBA00022737"/>
    </source>
</evidence>
<feature type="region of interest" description="Disordered" evidence="3">
    <location>
        <begin position="134"/>
        <end position="156"/>
    </location>
</feature>
<dbReference type="GO" id="GO:0005737">
    <property type="term" value="C:cytoplasm"/>
    <property type="evidence" value="ECO:0007669"/>
    <property type="project" value="TreeGrafter"/>
</dbReference>
<reference evidence="5" key="1">
    <citation type="submission" date="2017-01" db="EMBL/GenBank/DDBJ databases">
        <title>A deep insight into the sialotranscriptome of adult male and female Cluex tarsalis mosquitoes.</title>
        <authorList>
            <person name="Ribeiro J.M."/>
            <person name="Moreira F."/>
            <person name="Bernard K.A."/>
            <person name="Calvo E."/>
        </authorList>
    </citation>
    <scope>NUCLEOTIDE SEQUENCE</scope>
    <source>
        <strain evidence="5">Kern County</strain>
        <tissue evidence="5">Salivary glands</tissue>
    </source>
</reference>
<evidence type="ECO:0000256" key="4">
    <source>
        <dbReference type="SAM" id="Phobius"/>
    </source>
</evidence>
<dbReference type="AlphaFoldDB" id="A0A1Q3FGR9"/>
<dbReference type="EMBL" id="GFDL01008306">
    <property type="protein sequence ID" value="JAV26739.1"/>
    <property type="molecule type" value="Transcribed_RNA"/>
</dbReference>
<keyword evidence="4" id="KW-1133">Transmembrane helix</keyword>
<evidence type="ECO:0000313" key="5">
    <source>
        <dbReference type="EMBL" id="JAV26739.1"/>
    </source>
</evidence>
<proteinExistence type="predicted"/>
<dbReference type="Gene3D" id="3.80.10.10">
    <property type="entry name" value="Ribonuclease Inhibitor"/>
    <property type="match status" value="1"/>
</dbReference>
<accession>A0A1Q3FGR9</accession>
<dbReference type="InterPro" id="IPR032675">
    <property type="entry name" value="LRR_dom_sf"/>
</dbReference>
<evidence type="ECO:0000256" key="1">
    <source>
        <dbReference type="ARBA" id="ARBA00022614"/>
    </source>
</evidence>
<dbReference type="PANTHER" id="PTHR48051:SF42">
    <property type="entry name" value="LEUCINE-RICH REPEAT-CONTAINING PROTEIN 18-LIKE"/>
    <property type="match status" value="1"/>
</dbReference>